<dbReference type="InterPro" id="IPR013108">
    <property type="entry name" value="Amidohydro_3"/>
</dbReference>
<dbReference type="Gene3D" id="3.20.20.140">
    <property type="entry name" value="Metal-dependent hydrolases"/>
    <property type="match status" value="1"/>
</dbReference>
<comment type="caution">
    <text evidence="2">The sequence shown here is derived from an EMBL/GenBank/DDBJ whole genome shotgun (WGS) entry which is preliminary data.</text>
</comment>
<evidence type="ECO:0000313" key="3">
    <source>
        <dbReference type="Proteomes" id="UP000287533"/>
    </source>
</evidence>
<dbReference type="Gene3D" id="3.10.310.70">
    <property type="match status" value="1"/>
</dbReference>
<name>A0A430FHD6_9BIFI</name>
<feature type="domain" description="Amidohydrolase 3" evidence="1">
    <location>
        <begin position="111"/>
        <end position="567"/>
    </location>
</feature>
<evidence type="ECO:0000313" key="2">
    <source>
        <dbReference type="EMBL" id="RSX52201.1"/>
    </source>
</evidence>
<dbReference type="Proteomes" id="UP000287533">
    <property type="component" value="Unassembled WGS sequence"/>
</dbReference>
<sequence length="568" mass="61064">MRAGRVWVGLRGELPTDGPQMAHRCEVFLGVEHGMLAASCVRGVHNEGMLITHARLVGTDDLVDVTIADGRITAITPSDTATDRERVATIRDAERDAARDADRNTSDTVDIVDADGMWIIPGLWDCHTHFTQWSKTLGRLDLINARSAAEAMAMLREHLEARRAAGTLDPNAFVVGMRFRHSLWSDSEQPTLAAIDAVTGDQPVALSSADMHCGWVNSAAARRLGVEVDATGLVGELAWFNAYTQFDKAPGAAEETDRLLREAERDAAAKGVVGIRDYEMAENVNTWIARFAAGINGLRVEAGVYPERMQAAIDAGWHTGMPLPGSHGLGTVGPMKLISDGSLNTRSAYCSTPYSGIEPPTYGTLSYTPQQIEDYMRLATEHDFDIACHAIGDEANTIVLDAAAATGAHGSIEHAQMLKPVDIPRFAQLGLTASIQPQHAMDDRDVIARFWANPAGIPYAFRSLYDAGAKLRMGSDAPVAPLDPWLAISAAVFGTESSSREPFQPEQCLPVEVALAASTEVGRVNPAAGDPADLVLLDTDPTALETPEAMRAMPSHVVMTFVAGQRTH</sequence>
<dbReference type="SUPFAM" id="SSF51556">
    <property type="entry name" value="Metallo-dependent hydrolases"/>
    <property type="match status" value="1"/>
</dbReference>
<dbReference type="Gene3D" id="2.30.40.10">
    <property type="entry name" value="Urease, subunit C, domain 1"/>
    <property type="match status" value="1"/>
</dbReference>
<keyword evidence="2" id="KW-0378">Hydrolase</keyword>
<dbReference type="PANTHER" id="PTHR22642:SF2">
    <property type="entry name" value="PROTEIN LONG AFTER FAR-RED 3"/>
    <property type="match status" value="1"/>
</dbReference>
<dbReference type="EMBL" id="QXGL01000005">
    <property type="protein sequence ID" value="RSX52201.1"/>
    <property type="molecule type" value="Genomic_DNA"/>
</dbReference>
<dbReference type="SUPFAM" id="SSF51338">
    <property type="entry name" value="Composite domain of metallo-dependent hydrolases"/>
    <property type="match status" value="1"/>
</dbReference>
<dbReference type="InterPro" id="IPR032466">
    <property type="entry name" value="Metal_Hydrolase"/>
</dbReference>
<proteinExistence type="predicted"/>
<reference evidence="2 3" key="1">
    <citation type="submission" date="2018-09" db="EMBL/GenBank/DDBJ databases">
        <title>Characterization of the phylogenetic diversity of five novel species belonging to the genus Bifidobacterium.</title>
        <authorList>
            <person name="Lugli G.A."/>
            <person name="Duranti S."/>
            <person name="Milani C."/>
        </authorList>
    </citation>
    <scope>NUCLEOTIDE SEQUENCE [LARGE SCALE GENOMIC DNA]</scope>
    <source>
        <strain evidence="2 3">2034B</strain>
    </source>
</reference>
<dbReference type="GO" id="GO:0016810">
    <property type="term" value="F:hydrolase activity, acting on carbon-nitrogen (but not peptide) bonds"/>
    <property type="evidence" value="ECO:0007669"/>
    <property type="project" value="InterPro"/>
</dbReference>
<dbReference type="Pfam" id="PF07969">
    <property type="entry name" value="Amidohydro_3"/>
    <property type="match status" value="1"/>
</dbReference>
<protein>
    <submittedName>
        <fullName evidence="2">Amidohydrolase</fullName>
    </submittedName>
</protein>
<gene>
    <name evidence="2" type="ORF">D2E25_1614</name>
</gene>
<dbReference type="InterPro" id="IPR011059">
    <property type="entry name" value="Metal-dep_hydrolase_composite"/>
</dbReference>
<keyword evidence="3" id="KW-1185">Reference proteome</keyword>
<dbReference type="PANTHER" id="PTHR22642">
    <property type="entry name" value="IMIDAZOLONEPROPIONASE"/>
    <property type="match status" value="1"/>
</dbReference>
<dbReference type="InterPro" id="IPR033932">
    <property type="entry name" value="YtcJ-like"/>
</dbReference>
<accession>A0A430FHD6</accession>
<organism evidence="2 3">
    <name type="scientific">Bifidobacterium goeldii</name>
    <dbReference type="NCBI Taxonomy" id="2306975"/>
    <lineage>
        <taxon>Bacteria</taxon>
        <taxon>Bacillati</taxon>
        <taxon>Actinomycetota</taxon>
        <taxon>Actinomycetes</taxon>
        <taxon>Bifidobacteriales</taxon>
        <taxon>Bifidobacteriaceae</taxon>
        <taxon>Bifidobacterium</taxon>
    </lineage>
</organism>
<dbReference type="AlphaFoldDB" id="A0A430FHD6"/>
<evidence type="ECO:0000259" key="1">
    <source>
        <dbReference type="Pfam" id="PF07969"/>
    </source>
</evidence>
<dbReference type="CDD" id="cd01300">
    <property type="entry name" value="YtcJ_like"/>
    <property type="match status" value="1"/>
</dbReference>